<keyword evidence="3" id="KW-1185">Reference proteome</keyword>
<organism evidence="2 3">
    <name type="scientific">Methylopila jiangsuensis</name>
    <dbReference type="NCBI Taxonomy" id="586230"/>
    <lineage>
        <taxon>Bacteria</taxon>
        <taxon>Pseudomonadati</taxon>
        <taxon>Pseudomonadota</taxon>
        <taxon>Alphaproteobacteria</taxon>
        <taxon>Hyphomicrobiales</taxon>
        <taxon>Methylopilaceae</taxon>
        <taxon>Methylopila</taxon>
    </lineage>
</organism>
<dbReference type="Proteomes" id="UP001143364">
    <property type="component" value="Unassembled WGS sequence"/>
</dbReference>
<evidence type="ECO:0000256" key="1">
    <source>
        <dbReference type="SAM" id="MobiDB-lite"/>
    </source>
</evidence>
<feature type="compositionally biased region" description="Gly residues" evidence="1">
    <location>
        <begin position="1"/>
        <end position="13"/>
    </location>
</feature>
<protein>
    <submittedName>
        <fullName evidence="2">Uncharacterized protein</fullName>
    </submittedName>
</protein>
<sequence length="44" mass="4521">MGGLHGPLRMGGGGRERGEGGDGERRQWIAWHGLMLSGMGTAAG</sequence>
<feature type="region of interest" description="Disordered" evidence="1">
    <location>
        <begin position="1"/>
        <end position="26"/>
    </location>
</feature>
<evidence type="ECO:0000313" key="3">
    <source>
        <dbReference type="Proteomes" id="UP001143364"/>
    </source>
</evidence>
<proteinExistence type="predicted"/>
<feature type="compositionally biased region" description="Basic and acidic residues" evidence="1">
    <location>
        <begin position="14"/>
        <end position="26"/>
    </location>
</feature>
<dbReference type="EMBL" id="BSFK01000010">
    <property type="protein sequence ID" value="GLK76928.1"/>
    <property type="molecule type" value="Genomic_DNA"/>
</dbReference>
<evidence type="ECO:0000313" key="2">
    <source>
        <dbReference type="EMBL" id="GLK76928.1"/>
    </source>
</evidence>
<gene>
    <name evidence="2" type="ORF">GCM10008171_21820</name>
</gene>
<comment type="caution">
    <text evidence="2">The sequence shown here is derived from an EMBL/GenBank/DDBJ whole genome shotgun (WGS) entry which is preliminary data.</text>
</comment>
<reference evidence="2" key="2">
    <citation type="submission" date="2023-01" db="EMBL/GenBank/DDBJ databases">
        <authorList>
            <person name="Sun Q."/>
            <person name="Evtushenko L."/>
        </authorList>
    </citation>
    <scope>NUCLEOTIDE SEQUENCE</scope>
    <source>
        <strain evidence="2">VKM B-2555</strain>
    </source>
</reference>
<accession>A0A9W6JK03</accession>
<reference evidence="2" key="1">
    <citation type="journal article" date="2014" name="Int. J. Syst. Evol. Microbiol.">
        <title>Complete genome sequence of Corynebacterium casei LMG S-19264T (=DSM 44701T), isolated from a smear-ripened cheese.</title>
        <authorList>
            <consortium name="US DOE Joint Genome Institute (JGI-PGF)"/>
            <person name="Walter F."/>
            <person name="Albersmeier A."/>
            <person name="Kalinowski J."/>
            <person name="Ruckert C."/>
        </authorList>
    </citation>
    <scope>NUCLEOTIDE SEQUENCE</scope>
    <source>
        <strain evidence="2">VKM B-2555</strain>
    </source>
</reference>
<name>A0A9W6JK03_9HYPH</name>
<dbReference type="AlphaFoldDB" id="A0A9W6JK03"/>